<dbReference type="Gene3D" id="1.10.3720.10">
    <property type="entry name" value="MetI-like"/>
    <property type="match status" value="1"/>
</dbReference>
<feature type="domain" description="ABC transmembrane type-1" evidence="8">
    <location>
        <begin position="76"/>
        <end position="259"/>
    </location>
</feature>
<dbReference type="SUPFAM" id="SSF161098">
    <property type="entry name" value="MetI-like"/>
    <property type="match status" value="1"/>
</dbReference>
<comment type="subcellular location">
    <subcellularLocation>
        <location evidence="1 7">Cell membrane</location>
        <topology evidence="1 7">Multi-pass membrane protein</topology>
    </subcellularLocation>
</comment>
<dbReference type="PANTHER" id="PTHR30043:SF1">
    <property type="entry name" value="ABC TRANSPORT SYSTEM PERMEASE PROTEIN P69"/>
    <property type="match status" value="1"/>
</dbReference>
<keyword evidence="10" id="KW-1185">Reference proteome</keyword>
<evidence type="ECO:0000256" key="2">
    <source>
        <dbReference type="ARBA" id="ARBA00022448"/>
    </source>
</evidence>
<dbReference type="InterPro" id="IPR005769">
    <property type="entry name" value="PhnE/PtxC"/>
</dbReference>
<keyword evidence="2 7" id="KW-0813">Transport</keyword>
<dbReference type="Proteomes" id="UP000018895">
    <property type="component" value="Unassembled WGS sequence"/>
</dbReference>
<dbReference type="AlphaFoldDB" id="W4QH52"/>
<dbReference type="GO" id="GO:0005886">
    <property type="term" value="C:plasma membrane"/>
    <property type="evidence" value="ECO:0007669"/>
    <property type="project" value="UniProtKB-SubCell"/>
</dbReference>
<dbReference type="NCBIfam" id="TIGR01097">
    <property type="entry name" value="PhnE"/>
    <property type="match status" value="1"/>
</dbReference>
<dbReference type="GO" id="GO:0015416">
    <property type="term" value="F:ABC-type phosphonate transporter activity"/>
    <property type="evidence" value="ECO:0007669"/>
    <property type="project" value="InterPro"/>
</dbReference>
<keyword evidence="3" id="KW-1003">Cell membrane</keyword>
<evidence type="ECO:0000256" key="3">
    <source>
        <dbReference type="ARBA" id="ARBA00022475"/>
    </source>
</evidence>
<dbReference type="STRING" id="1236971.JCM9152_2887"/>
<dbReference type="Pfam" id="PF00528">
    <property type="entry name" value="BPD_transp_1"/>
    <property type="match status" value="1"/>
</dbReference>
<comment type="similarity">
    <text evidence="7">Belongs to the binding-protein-dependent transport system permease family.</text>
</comment>
<comment type="caution">
    <text evidence="9">The sequence shown here is derived from an EMBL/GenBank/DDBJ whole genome shotgun (WGS) entry which is preliminary data.</text>
</comment>
<dbReference type="PANTHER" id="PTHR30043">
    <property type="entry name" value="PHOSPHONATES TRANSPORT SYSTEM PERMEASE PROTEIN"/>
    <property type="match status" value="1"/>
</dbReference>
<feature type="transmembrane region" description="Helical" evidence="7">
    <location>
        <begin position="21"/>
        <end position="41"/>
    </location>
</feature>
<proteinExistence type="inferred from homology"/>
<evidence type="ECO:0000256" key="1">
    <source>
        <dbReference type="ARBA" id="ARBA00004651"/>
    </source>
</evidence>
<evidence type="ECO:0000256" key="7">
    <source>
        <dbReference type="RuleBase" id="RU363032"/>
    </source>
</evidence>
<evidence type="ECO:0000313" key="9">
    <source>
        <dbReference type="EMBL" id="GAE31420.1"/>
    </source>
</evidence>
<evidence type="ECO:0000313" key="10">
    <source>
        <dbReference type="Proteomes" id="UP000018895"/>
    </source>
</evidence>
<feature type="transmembrane region" description="Helical" evidence="7">
    <location>
        <begin position="113"/>
        <end position="138"/>
    </location>
</feature>
<dbReference type="PROSITE" id="PS50928">
    <property type="entry name" value="ABC_TM1"/>
    <property type="match status" value="1"/>
</dbReference>
<dbReference type="RefSeq" id="WP_052015949.1">
    <property type="nucleotide sequence ID" value="NZ_BAUU01000019.1"/>
</dbReference>
<organism evidence="9 10">
    <name type="scientific">Halalkalibacter hemicellulosilyticusJCM 9152</name>
    <dbReference type="NCBI Taxonomy" id="1236971"/>
    <lineage>
        <taxon>Bacteria</taxon>
        <taxon>Bacillati</taxon>
        <taxon>Bacillota</taxon>
        <taxon>Bacilli</taxon>
        <taxon>Bacillales</taxon>
        <taxon>Bacillaceae</taxon>
        <taxon>Halalkalibacter</taxon>
    </lineage>
</organism>
<feature type="transmembrane region" description="Helical" evidence="7">
    <location>
        <begin position="182"/>
        <end position="204"/>
    </location>
</feature>
<keyword evidence="6 7" id="KW-0472">Membrane</keyword>
<dbReference type="CDD" id="cd06261">
    <property type="entry name" value="TM_PBP2"/>
    <property type="match status" value="1"/>
</dbReference>
<accession>W4QH52</accession>
<keyword evidence="5 7" id="KW-1133">Transmembrane helix</keyword>
<dbReference type="EMBL" id="BAUU01000019">
    <property type="protein sequence ID" value="GAE31420.1"/>
    <property type="molecule type" value="Genomic_DNA"/>
</dbReference>
<name>W4QH52_9BACI</name>
<evidence type="ECO:0000259" key="8">
    <source>
        <dbReference type="PROSITE" id="PS50928"/>
    </source>
</evidence>
<evidence type="ECO:0000256" key="4">
    <source>
        <dbReference type="ARBA" id="ARBA00022692"/>
    </source>
</evidence>
<dbReference type="InterPro" id="IPR000515">
    <property type="entry name" value="MetI-like"/>
</dbReference>
<evidence type="ECO:0000256" key="5">
    <source>
        <dbReference type="ARBA" id="ARBA00022989"/>
    </source>
</evidence>
<dbReference type="InterPro" id="IPR035906">
    <property type="entry name" value="MetI-like_sf"/>
</dbReference>
<gene>
    <name evidence="9" type="ORF">JCM9152_2887</name>
</gene>
<feature type="transmembrane region" description="Helical" evidence="7">
    <location>
        <begin position="242"/>
        <end position="259"/>
    </location>
</feature>
<feature type="transmembrane region" description="Helical" evidence="7">
    <location>
        <begin position="145"/>
        <end position="162"/>
    </location>
</feature>
<evidence type="ECO:0000256" key="6">
    <source>
        <dbReference type="ARBA" id="ARBA00023136"/>
    </source>
</evidence>
<keyword evidence="4 7" id="KW-0812">Transmembrane</keyword>
<feature type="transmembrane region" description="Helical" evidence="7">
    <location>
        <begin position="80"/>
        <end position="101"/>
    </location>
</feature>
<dbReference type="OrthoDB" id="8557224at2"/>
<protein>
    <submittedName>
        <fullName evidence="9">Phosphonate ABC transporter</fullName>
    </submittedName>
</protein>
<sequence>MRGDIVVHKAETSQREKKNRFMRSVLIGAILFFFFSLYQLSIDYGRLFSGVWTFLQTLTVMVPPDFTYWREVLAAALESLQVAIVGCVLAIIIGFGLAFPAAENLTPHRTISWLLKGFASLVRAIPTLIWALIFIVAVGMGPFPGILAIMIGSIGMLIKVFAQSIEEVDQGVIEAMQATGANWFAVIVQGVIPTVMTALLAWCIMRFEGDIAESTILGAVGAGGIGWELMHAMRLYRFDQAFFVALVIFVMVFSVEFVSNRLKMKLKHT</sequence>
<reference evidence="9" key="1">
    <citation type="journal article" date="2014" name="Genome Announc.">
        <title>Draft Genome Sequences of Three Alkaliphilic Bacillus Strains, Bacillus wakoensis JCM 9140T, Bacillus akibai JCM 9157T, and Bacillus hemicellulosilyticus JCM 9152T.</title>
        <authorList>
            <person name="Yuki M."/>
            <person name="Oshima K."/>
            <person name="Suda W."/>
            <person name="Oshida Y."/>
            <person name="Kitamura K."/>
            <person name="Iida T."/>
            <person name="Hattori M."/>
            <person name="Ohkuma M."/>
        </authorList>
    </citation>
    <scope>NUCLEOTIDE SEQUENCE [LARGE SCALE GENOMIC DNA]</scope>
    <source>
        <strain evidence="9">JCM 9152</strain>
    </source>
</reference>